<feature type="transmembrane region" description="Helical" evidence="1">
    <location>
        <begin position="61"/>
        <end position="83"/>
    </location>
</feature>
<dbReference type="AlphaFoldDB" id="Q1MBQ7"/>
<gene>
    <name evidence="3" type="ordered locus">RL4137</name>
</gene>
<dbReference type="EnsemblBacteria" id="CAK09626">
    <property type="protein sequence ID" value="CAK09626"/>
    <property type="gene ID" value="RL4137"/>
</dbReference>
<dbReference type="eggNOG" id="ENOG5033D02">
    <property type="taxonomic scope" value="Bacteria"/>
</dbReference>
<evidence type="ECO:0000313" key="4">
    <source>
        <dbReference type="Proteomes" id="UP000006575"/>
    </source>
</evidence>
<feature type="transmembrane region" description="Helical" evidence="1">
    <location>
        <begin position="89"/>
        <end position="107"/>
    </location>
</feature>
<evidence type="ECO:0000256" key="1">
    <source>
        <dbReference type="SAM" id="Phobius"/>
    </source>
</evidence>
<name>Q1MBQ7_RHIJ3</name>
<proteinExistence type="predicted"/>
<feature type="domain" description="Cytochrome c oxidase subunit IV bacterial aa3 type" evidence="2">
    <location>
        <begin position="38"/>
        <end position="83"/>
    </location>
</feature>
<reference evidence="3 4" key="1">
    <citation type="journal article" date="2006" name="Genome Biol.">
        <title>The genome of Rhizobium leguminosarum has recognizable core and accessory components.</title>
        <authorList>
            <person name="Young J.W."/>
            <person name="Crossman L.C."/>
            <person name="Johnston A.W.B."/>
            <person name="Thomson N.R."/>
            <person name="Ghazoui Z.F."/>
            <person name="Hull K.H."/>
            <person name="Wexler M."/>
            <person name="Curson A.R.J."/>
            <person name="Todd J.D."/>
            <person name="Poole P.S."/>
            <person name="Mauchline T.H."/>
            <person name="East A.K."/>
            <person name="Quail M.A."/>
            <person name="Churcher C."/>
            <person name="Arrowsmith C."/>
            <person name="Cherevach A."/>
            <person name="Chillingworth T."/>
            <person name="Clarke K."/>
            <person name="Cronin A."/>
            <person name="Davis P."/>
            <person name="Fraser A."/>
            <person name="Hance Z."/>
            <person name="Hauser H."/>
            <person name="Jagels K."/>
            <person name="Moule S."/>
            <person name="Mungall K."/>
            <person name="Norbertczak H."/>
            <person name="Rabbinowitsch E."/>
            <person name="Sanders M."/>
            <person name="Simmonds M."/>
            <person name="Whitehead S."/>
            <person name="Parkhill J."/>
        </authorList>
    </citation>
    <scope>NUCLEOTIDE SEQUENCE [LARGE SCALE GENOMIC DNA]</scope>
    <source>
        <strain evidence="4">DSM 114642 / LMG 32736 / 3841</strain>
    </source>
</reference>
<dbReference type="Pfam" id="PF07835">
    <property type="entry name" value="COX4_pro_2"/>
    <property type="match status" value="1"/>
</dbReference>
<keyword evidence="1" id="KW-1133">Transmembrane helix</keyword>
<protein>
    <submittedName>
        <fullName evidence="3">Transmembrane protein</fullName>
    </submittedName>
</protein>
<dbReference type="Gene3D" id="1.20.5.160">
    <property type="entry name" value="Bacterial aa3 type cytochrome c oxidase subunit IV"/>
    <property type="match status" value="1"/>
</dbReference>
<dbReference type="InterPro" id="IPR036596">
    <property type="entry name" value="Cyt-C_aa3_sf"/>
</dbReference>
<sequence length="108" mass="11970">MRFRQSLCNPCRKGFPSLKLGNQAAQRHFRETIFMAEHHTGPVETGAPMDYKEHEKTYDMFIASAKYGSMLLIVLLLAMTAGFFGGAGLLGGLFVFIILLAAGIFLLR</sequence>
<accession>Q1MBQ7</accession>
<dbReference type="HOGENOM" id="CLU_174805_0_0_5"/>
<keyword evidence="1 3" id="KW-0812">Transmembrane</keyword>
<keyword evidence="1" id="KW-0472">Membrane</keyword>
<evidence type="ECO:0000313" key="3">
    <source>
        <dbReference type="EMBL" id="CAK09626.1"/>
    </source>
</evidence>
<dbReference type="Proteomes" id="UP000006575">
    <property type="component" value="Chromosome"/>
</dbReference>
<keyword evidence="4" id="KW-1185">Reference proteome</keyword>
<dbReference type="EMBL" id="AM236080">
    <property type="protein sequence ID" value="CAK09626.1"/>
    <property type="molecule type" value="Genomic_DNA"/>
</dbReference>
<dbReference type="KEGG" id="rle:RL4137"/>
<evidence type="ECO:0000259" key="2">
    <source>
        <dbReference type="Pfam" id="PF07835"/>
    </source>
</evidence>
<dbReference type="InterPro" id="IPR012422">
    <property type="entry name" value="Cyt_c_oxidase_su4_bac-aa3"/>
</dbReference>
<dbReference type="SUPFAM" id="SSF81469">
    <property type="entry name" value="Bacterial aa3 type cytochrome c oxidase subunit IV"/>
    <property type="match status" value="1"/>
</dbReference>
<organism evidence="3 4">
    <name type="scientific">Rhizobium johnstonii (strain DSM 114642 / LMG 32736 / 3841)</name>
    <name type="common">Rhizobium leguminosarum bv. viciae</name>
    <dbReference type="NCBI Taxonomy" id="216596"/>
    <lineage>
        <taxon>Bacteria</taxon>
        <taxon>Pseudomonadati</taxon>
        <taxon>Pseudomonadota</taxon>
        <taxon>Alphaproteobacteria</taxon>
        <taxon>Hyphomicrobiales</taxon>
        <taxon>Rhizobiaceae</taxon>
        <taxon>Rhizobium/Agrobacterium group</taxon>
        <taxon>Rhizobium</taxon>
        <taxon>Rhizobium johnstonii</taxon>
    </lineage>
</organism>